<sequence length="106" mass="12071">MRVEGRLVQWDNINGVGAVSVRKQRKSYKVTRADIVNVCEPQQGCPVTFELCLETFSRCFYATNVKCYDVLPKDDTVLIIKYRLLIMGMIFVAVLFTYAAVSIILN</sequence>
<proteinExistence type="predicted"/>
<reference evidence="3 5" key="2">
    <citation type="submission" date="2020-06" db="EMBL/GenBank/DDBJ databases">
        <title>Photobacterium damselae subsp. damselae comparative genomics.</title>
        <authorList>
            <person name="Osorio C.R."/>
        </authorList>
    </citation>
    <scope>NUCLEOTIDE SEQUENCE [LARGE SCALE GENOMIC DNA]</scope>
    <source>
        <strain evidence="3 5">TW250/03</strain>
    </source>
</reference>
<feature type="transmembrane region" description="Helical" evidence="1">
    <location>
        <begin position="84"/>
        <end position="105"/>
    </location>
</feature>
<keyword evidence="1" id="KW-0812">Transmembrane</keyword>
<comment type="caution">
    <text evidence="3">The sequence shown here is derived from an EMBL/GenBank/DDBJ whole genome shotgun (WGS) entry which is preliminary data.</text>
</comment>
<evidence type="ECO:0000313" key="4">
    <source>
        <dbReference type="Proteomes" id="UP000480943"/>
    </source>
</evidence>
<dbReference type="EMBL" id="JABXOR010001131">
    <property type="protein sequence ID" value="NVP02112.1"/>
    <property type="molecule type" value="Genomic_DNA"/>
</dbReference>
<name>A0A7Y7QAL4_PHODD</name>
<dbReference type="Proteomes" id="UP000533429">
    <property type="component" value="Unassembled WGS sequence"/>
</dbReference>
<dbReference type="RefSeq" id="WP_106340351.1">
    <property type="nucleotide sequence ID" value="NZ_JABXOQ010000111.1"/>
</dbReference>
<evidence type="ECO:0000313" key="5">
    <source>
        <dbReference type="Proteomes" id="UP000533429"/>
    </source>
</evidence>
<evidence type="ECO:0000256" key="1">
    <source>
        <dbReference type="SAM" id="Phobius"/>
    </source>
</evidence>
<dbReference type="EMBL" id="VZUQ01000014">
    <property type="protein sequence ID" value="KAB1185704.1"/>
    <property type="molecule type" value="Genomic_DNA"/>
</dbReference>
<reference evidence="2 4" key="1">
    <citation type="submission" date="2019-09" db="EMBL/GenBank/DDBJ databases">
        <title>Photobacterium damselae subsp. damselae CDC-2227-81, a human clinical isolate.</title>
        <authorList>
            <person name="Osorio C.R."/>
        </authorList>
    </citation>
    <scope>NUCLEOTIDE SEQUENCE [LARGE SCALE GENOMIC DNA]</scope>
    <source>
        <strain evidence="2 4">CDC-2227-81</strain>
    </source>
</reference>
<dbReference type="AlphaFoldDB" id="A0A7Y7QAL4"/>
<accession>A0A7Y7QAL4</accession>
<organism evidence="3 5">
    <name type="scientific">Photobacterium damselae subsp. damselae</name>
    <name type="common">Listonella damsela</name>
    <dbReference type="NCBI Taxonomy" id="85581"/>
    <lineage>
        <taxon>Bacteria</taxon>
        <taxon>Pseudomonadati</taxon>
        <taxon>Pseudomonadota</taxon>
        <taxon>Gammaproteobacteria</taxon>
        <taxon>Vibrionales</taxon>
        <taxon>Vibrionaceae</taxon>
        <taxon>Photobacterium</taxon>
    </lineage>
</organism>
<evidence type="ECO:0000313" key="2">
    <source>
        <dbReference type="EMBL" id="KAB1185704.1"/>
    </source>
</evidence>
<gene>
    <name evidence="2" type="ORF">F6450_01015</name>
    <name evidence="3" type="ORF">HWA77_18015</name>
</gene>
<protein>
    <submittedName>
        <fullName evidence="3">Uncharacterized protein</fullName>
    </submittedName>
</protein>
<dbReference type="Proteomes" id="UP000480943">
    <property type="component" value="Unassembled WGS sequence"/>
</dbReference>
<keyword evidence="1" id="KW-0472">Membrane</keyword>
<evidence type="ECO:0000313" key="3">
    <source>
        <dbReference type="EMBL" id="NVP02112.1"/>
    </source>
</evidence>
<keyword evidence="1" id="KW-1133">Transmembrane helix</keyword>